<proteinExistence type="inferred from homology"/>
<keyword evidence="7" id="KW-1185">Reference proteome</keyword>
<feature type="active site" description="Proton acceptor" evidence="3">
    <location>
        <position position="176"/>
    </location>
</feature>
<dbReference type="OrthoDB" id="9804264at2"/>
<dbReference type="Pfam" id="PF01041">
    <property type="entry name" value="DegT_DnrJ_EryC1"/>
    <property type="match status" value="1"/>
</dbReference>
<evidence type="ECO:0000256" key="2">
    <source>
        <dbReference type="ARBA" id="ARBA00037999"/>
    </source>
</evidence>
<protein>
    <recommendedName>
        <fullName evidence="8">DegT/DnrJ/EryC1/StrS aminotransferase</fullName>
    </recommendedName>
</protein>
<dbReference type="SUPFAM" id="SSF53383">
    <property type="entry name" value="PLP-dependent transferases"/>
    <property type="match status" value="1"/>
</dbReference>
<evidence type="ECO:0000256" key="3">
    <source>
        <dbReference type="PIRSR" id="PIRSR000390-1"/>
    </source>
</evidence>
<evidence type="ECO:0000256" key="4">
    <source>
        <dbReference type="PIRSR" id="PIRSR000390-2"/>
    </source>
</evidence>
<dbReference type="PANTHER" id="PTHR30244">
    <property type="entry name" value="TRANSAMINASE"/>
    <property type="match status" value="1"/>
</dbReference>
<dbReference type="GO" id="GO:0008483">
    <property type="term" value="F:transaminase activity"/>
    <property type="evidence" value="ECO:0007669"/>
    <property type="project" value="TreeGrafter"/>
</dbReference>
<dbReference type="InterPro" id="IPR015422">
    <property type="entry name" value="PyrdxlP-dep_Trfase_small"/>
</dbReference>
<gene>
    <name evidence="6" type="ORF">RJ41_16590</name>
</gene>
<dbReference type="Proteomes" id="UP000031197">
    <property type="component" value="Unassembled WGS sequence"/>
</dbReference>
<evidence type="ECO:0000313" key="6">
    <source>
        <dbReference type="EMBL" id="KHT44492.1"/>
    </source>
</evidence>
<dbReference type="AlphaFoldDB" id="A0A0B3XZY1"/>
<organism evidence="6 7">
    <name type="scientific">Alteromonas marina</name>
    <dbReference type="NCBI Taxonomy" id="203795"/>
    <lineage>
        <taxon>Bacteria</taxon>
        <taxon>Pseudomonadati</taxon>
        <taxon>Pseudomonadota</taxon>
        <taxon>Gammaproteobacteria</taxon>
        <taxon>Alteromonadales</taxon>
        <taxon>Alteromonadaceae</taxon>
        <taxon>Alteromonas/Salinimonas group</taxon>
        <taxon>Alteromonas</taxon>
    </lineage>
</organism>
<dbReference type="Gene3D" id="3.90.1150.10">
    <property type="entry name" value="Aspartate Aminotransferase, domain 1"/>
    <property type="match status" value="1"/>
</dbReference>
<dbReference type="Gene3D" id="3.40.640.10">
    <property type="entry name" value="Type I PLP-dependent aspartate aminotransferase-like (Major domain)"/>
    <property type="match status" value="1"/>
</dbReference>
<keyword evidence="1 4" id="KW-0663">Pyridoxal phosphate</keyword>
<evidence type="ECO:0000256" key="5">
    <source>
        <dbReference type="RuleBase" id="RU004508"/>
    </source>
</evidence>
<dbReference type="RefSeq" id="WP_039223120.1">
    <property type="nucleotide sequence ID" value="NZ_JWLW01000066.1"/>
</dbReference>
<evidence type="ECO:0000313" key="7">
    <source>
        <dbReference type="Proteomes" id="UP000031197"/>
    </source>
</evidence>
<accession>A0A0B3XZY1</accession>
<comment type="similarity">
    <text evidence="2 5">Belongs to the DegT/DnrJ/EryC1 family.</text>
</comment>
<evidence type="ECO:0008006" key="8">
    <source>
        <dbReference type="Google" id="ProtNLM"/>
    </source>
</evidence>
<name>A0A0B3XZY1_9ALTE</name>
<dbReference type="GO" id="GO:0000271">
    <property type="term" value="P:polysaccharide biosynthetic process"/>
    <property type="evidence" value="ECO:0007669"/>
    <property type="project" value="TreeGrafter"/>
</dbReference>
<reference evidence="6 7" key="1">
    <citation type="submission" date="2014-12" db="EMBL/GenBank/DDBJ databases">
        <title>Genome sequencing of Alteromonas marina AD001.</title>
        <authorList>
            <person name="Adrian T.G.S."/>
            <person name="Chan K.G."/>
        </authorList>
    </citation>
    <scope>NUCLEOTIDE SEQUENCE [LARGE SCALE GENOMIC DNA]</scope>
    <source>
        <strain evidence="6 7">AD001</strain>
    </source>
</reference>
<dbReference type="EMBL" id="JWLW01000066">
    <property type="protein sequence ID" value="KHT44492.1"/>
    <property type="molecule type" value="Genomic_DNA"/>
</dbReference>
<feature type="modified residue" description="N6-(pyridoxal phosphate)lysine" evidence="4">
    <location>
        <position position="176"/>
    </location>
</feature>
<dbReference type="InterPro" id="IPR000653">
    <property type="entry name" value="DegT/StrS_aminotransferase"/>
</dbReference>
<dbReference type="InterPro" id="IPR015421">
    <property type="entry name" value="PyrdxlP-dep_Trfase_major"/>
</dbReference>
<dbReference type="GO" id="GO:0030170">
    <property type="term" value="F:pyridoxal phosphate binding"/>
    <property type="evidence" value="ECO:0007669"/>
    <property type="project" value="TreeGrafter"/>
</dbReference>
<sequence>MIPHNQIVFANADKQLLHDVVQSGFFTQGKYVADFEAKAANFYQRKCATAVSSGSMAIRLALILAGVKAGSNVIVPAYSCSAVCNSVLSLGANVIPCDIAEGEANIDVYQAIQLAEQHRANVVIVVNTFGIPADITTLKHAGLTVVEDCSHGFAITADSLPQTYGDFVIQSLYATKLLGAAELGVVLFDDEALLGSAKRLREGYSQIPSGECINMKANEFSGALGVAKLVEATSIIAQRQARANIYLGNKFLSRHVVGNVNHRVWYRFVISVEQADKLIDSVASRVQILRPISPWLNDLNKFPHASTAYRRYLSLPIYPSLEEEDQTEVMSVLDKYLQDTAL</sequence>
<evidence type="ECO:0000256" key="1">
    <source>
        <dbReference type="ARBA" id="ARBA00022898"/>
    </source>
</evidence>
<dbReference type="InterPro" id="IPR015424">
    <property type="entry name" value="PyrdxlP-dep_Trfase"/>
</dbReference>
<dbReference type="PIRSF" id="PIRSF000390">
    <property type="entry name" value="PLP_StrS"/>
    <property type="match status" value="1"/>
</dbReference>
<comment type="caution">
    <text evidence="6">The sequence shown here is derived from an EMBL/GenBank/DDBJ whole genome shotgun (WGS) entry which is preliminary data.</text>
</comment>
<dbReference type="PANTHER" id="PTHR30244:SF34">
    <property type="entry name" value="DTDP-4-AMINO-4,6-DIDEOXYGALACTOSE TRANSAMINASE"/>
    <property type="match status" value="1"/>
</dbReference>